<keyword evidence="1" id="KW-1133">Transmembrane helix</keyword>
<keyword evidence="3" id="KW-1185">Reference proteome</keyword>
<organism evidence="2 3">
    <name type="scientific">Rotaria magnacalcarata</name>
    <dbReference type="NCBI Taxonomy" id="392030"/>
    <lineage>
        <taxon>Eukaryota</taxon>
        <taxon>Metazoa</taxon>
        <taxon>Spiralia</taxon>
        <taxon>Gnathifera</taxon>
        <taxon>Rotifera</taxon>
        <taxon>Eurotatoria</taxon>
        <taxon>Bdelloidea</taxon>
        <taxon>Philodinida</taxon>
        <taxon>Philodinidae</taxon>
        <taxon>Rotaria</taxon>
    </lineage>
</organism>
<reference evidence="2" key="1">
    <citation type="submission" date="2021-02" db="EMBL/GenBank/DDBJ databases">
        <authorList>
            <person name="Nowell W R."/>
        </authorList>
    </citation>
    <scope>NUCLEOTIDE SEQUENCE</scope>
</reference>
<sequence length="251" mass="28099">MDTVHNKSCIQCPSCKTYVPIPLGLRSSQTPVLVDSRSVDAPLAATTSIQGYPLNVARVSQIAPIPMRAWSPAINALSDYERSWRSKFWRTPVLIHGIIELVLTVLIIILEIISLGLTTYRATGAGMWGSIPFMTAAILTIRQVTRWDRSRVWATRVLIAQMVLLLFTFILIGIVNNFVSSNSFLVSSAYIGYYELDSNSVAKYRVMQAQLAFIILLMFAGFAYVGFYLFVTYVALWKPFGTLDTPHLFSE</sequence>
<dbReference type="AlphaFoldDB" id="A0A819DN05"/>
<keyword evidence="1" id="KW-0812">Transmembrane</keyword>
<gene>
    <name evidence="2" type="ORF">OVN521_LOCUS6112</name>
</gene>
<keyword evidence="1" id="KW-0472">Membrane</keyword>
<feature type="transmembrane region" description="Helical" evidence="1">
    <location>
        <begin position="153"/>
        <end position="175"/>
    </location>
</feature>
<feature type="transmembrane region" description="Helical" evidence="1">
    <location>
        <begin position="93"/>
        <end position="116"/>
    </location>
</feature>
<dbReference type="EMBL" id="CAJOBG010000631">
    <property type="protein sequence ID" value="CAF3838613.1"/>
    <property type="molecule type" value="Genomic_DNA"/>
</dbReference>
<proteinExistence type="predicted"/>
<comment type="caution">
    <text evidence="2">The sequence shown here is derived from an EMBL/GenBank/DDBJ whole genome shotgun (WGS) entry which is preliminary data.</text>
</comment>
<feature type="transmembrane region" description="Helical" evidence="1">
    <location>
        <begin position="122"/>
        <end position="141"/>
    </location>
</feature>
<dbReference type="Proteomes" id="UP000663866">
    <property type="component" value="Unassembled WGS sequence"/>
</dbReference>
<evidence type="ECO:0000313" key="2">
    <source>
        <dbReference type="EMBL" id="CAF3838613.1"/>
    </source>
</evidence>
<evidence type="ECO:0000256" key="1">
    <source>
        <dbReference type="SAM" id="Phobius"/>
    </source>
</evidence>
<protein>
    <submittedName>
        <fullName evidence="2">Uncharacterized protein</fullName>
    </submittedName>
</protein>
<accession>A0A819DN05</accession>
<feature type="transmembrane region" description="Helical" evidence="1">
    <location>
        <begin position="211"/>
        <end position="236"/>
    </location>
</feature>
<evidence type="ECO:0000313" key="3">
    <source>
        <dbReference type="Proteomes" id="UP000663866"/>
    </source>
</evidence>
<name>A0A819DN05_9BILA</name>